<proteinExistence type="predicted"/>
<evidence type="ECO:0000313" key="1">
    <source>
        <dbReference type="EMBL" id="KAK4240472.1"/>
    </source>
</evidence>
<accession>A0AAN7CG66</accession>
<gene>
    <name evidence="1" type="ORF">C8A03DRAFT_13215</name>
</gene>
<comment type="caution">
    <text evidence="1">The sequence shown here is derived from an EMBL/GenBank/DDBJ whole genome shotgun (WGS) entry which is preliminary data.</text>
</comment>
<reference evidence="1" key="1">
    <citation type="journal article" date="2023" name="Mol. Phylogenet. Evol.">
        <title>Genome-scale phylogeny and comparative genomics of the fungal order Sordariales.</title>
        <authorList>
            <person name="Hensen N."/>
            <person name="Bonometti L."/>
            <person name="Westerberg I."/>
            <person name="Brannstrom I.O."/>
            <person name="Guillou S."/>
            <person name="Cros-Aarteil S."/>
            <person name="Calhoun S."/>
            <person name="Haridas S."/>
            <person name="Kuo A."/>
            <person name="Mondo S."/>
            <person name="Pangilinan J."/>
            <person name="Riley R."/>
            <person name="LaButti K."/>
            <person name="Andreopoulos B."/>
            <person name="Lipzen A."/>
            <person name="Chen C."/>
            <person name="Yan M."/>
            <person name="Daum C."/>
            <person name="Ng V."/>
            <person name="Clum A."/>
            <person name="Steindorff A."/>
            <person name="Ohm R.A."/>
            <person name="Martin F."/>
            <person name="Silar P."/>
            <person name="Natvig D.O."/>
            <person name="Lalanne C."/>
            <person name="Gautier V."/>
            <person name="Ament-Velasquez S.L."/>
            <person name="Kruys A."/>
            <person name="Hutchinson M.I."/>
            <person name="Powell A.J."/>
            <person name="Barry K."/>
            <person name="Miller A.N."/>
            <person name="Grigoriev I.V."/>
            <person name="Debuchy R."/>
            <person name="Gladieux P."/>
            <person name="Hiltunen Thoren M."/>
            <person name="Johannesson H."/>
        </authorList>
    </citation>
    <scope>NUCLEOTIDE SEQUENCE</scope>
    <source>
        <strain evidence="1">CBS 532.94</strain>
    </source>
</reference>
<sequence length="130" mass="14504">MNLDLSVLGDVDEVVDRHPSLAILVQPIGILGLQDVVKACADHCYRLLSGAQHINCVSHRVRLCLDDGLVFQGRERRQEGCTRHKKGVDKQRLADIEHLQYVFFGDGIDGFQIPVDSADEAVSDRVQQEL</sequence>
<reference evidence="1" key="2">
    <citation type="submission" date="2023-05" db="EMBL/GenBank/DDBJ databases">
        <authorList>
            <consortium name="Lawrence Berkeley National Laboratory"/>
            <person name="Steindorff A."/>
            <person name="Hensen N."/>
            <person name="Bonometti L."/>
            <person name="Westerberg I."/>
            <person name="Brannstrom I.O."/>
            <person name="Guillou S."/>
            <person name="Cros-Aarteil S."/>
            <person name="Calhoun S."/>
            <person name="Haridas S."/>
            <person name="Kuo A."/>
            <person name="Mondo S."/>
            <person name="Pangilinan J."/>
            <person name="Riley R."/>
            <person name="Labutti K."/>
            <person name="Andreopoulos B."/>
            <person name="Lipzen A."/>
            <person name="Chen C."/>
            <person name="Yanf M."/>
            <person name="Daum C."/>
            <person name="Ng V."/>
            <person name="Clum A."/>
            <person name="Ohm R."/>
            <person name="Martin F."/>
            <person name="Silar P."/>
            <person name="Natvig D."/>
            <person name="Lalanne C."/>
            <person name="Gautier V."/>
            <person name="Ament-Velasquez S.L."/>
            <person name="Kruys A."/>
            <person name="Hutchinson M.I."/>
            <person name="Powell A.J."/>
            <person name="Barry K."/>
            <person name="Miller A.N."/>
            <person name="Grigoriev I.V."/>
            <person name="Debuchy R."/>
            <person name="Gladieux P."/>
            <person name="Thoren M.H."/>
            <person name="Johannesson H."/>
        </authorList>
    </citation>
    <scope>NUCLEOTIDE SEQUENCE</scope>
    <source>
        <strain evidence="1">CBS 532.94</strain>
    </source>
</reference>
<dbReference type="EMBL" id="MU860039">
    <property type="protein sequence ID" value="KAK4240472.1"/>
    <property type="molecule type" value="Genomic_DNA"/>
</dbReference>
<keyword evidence="2" id="KW-1185">Reference proteome</keyword>
<organism evidence="1 2">
    <name type="scientific">Achaetomium macrosporum</name>
    <dbReference type="NCBI Taxonomy" id="79813"/>
    <lineage>
        <taxon>Eukaryota</taxon>
        <taxon>Fungi</taxon>
        <taxon>Dikarya</taxon>
        <taxon>Ascomycota</taxon>
        <taxon>Pezizomycotina</taxon>
        <taxon>Sordariomycetes</taxon>
        <taxon>Sordariomycetidae</taxon>
        <taxon>Sordariales</taxon>
        <taxon>Chaetomiaceae</taxon>
        <taxon>Achaetomium</taxon>
    </lineage>
</organism>
<evidence type="ECO:0000313" key="2">
    <source>
        <dbReference type="Proteomes" id="UP001303760"/>
    </source>
</evidence>
<protein>
    <submittedName>
        <fullName evidence="1">Uncharacterized protein</fullName>
    </submittedName>
</protein>
<dbReference type="Proteomes" id="UP001303760">
    <property type="component" value="Unassembled WGS sequence"/>
</dbReference>
<name>A0AAN7CG66_9PEZI</name>
<dbReference type="AlphaFoldDB" id="A0AAN7CG66"/>